<dbReference type="PANTHER" id="PTHR35519:SF2">
    <property type="entry name" value="PH DOMAIN PROTEIN"/>
    <property type="match status" value="1"/>
</dbReference>
<dbReference type="InterPro" id="IPR025187">
    <property type="entry name" value="DUF4112"/>
</dbReference>
<protein>
    <submittedName>
        <fullName evidence="2">DUF4112 domain-containing protein</fullName>
    </submittedName>
</protein>
<name>A0ABX4EIW4_SEGBR</name>
<dbReference type="PANTHER" id="PTHR35519">
    <property type="entry name" value="MEMBRANE PROTEINS"/>
    <property type="match status" value="1"/>
</dbReference>
<organism evidence="2 3">
    <name type="scientific">Segatella bryantii</name>
    <name type="common">Prevotella bryantii</name>
    <dbReference type="NCBI Taxonomy" id="77095"/>
    <lineage>
        <taxon>Bacteria</taxon>
        <taxon>Pseudomonadati</taxon>
        <taxon>Bacteroidota</taxon>
        <taxon>Bacteroidia</taxon>
        <taxon>Bacteroidales</taxon>
        <taxon>Prevotellaceae</taxon>
        <taxon>Segatella</taxon>
    </lineage>
</organism>
<evidence type="ECO:0000256" key="1">
    <source>
        <dbReference type="SAM" id="Phobius"/>
    </source>
</evidence>
<feature type="transmembrane region" description="Helical" evidence="1">
    <location>
        <begin position="125"/>
        <end position="154"/>
    </location>
</feature>
<comment type="caution">
    <text evidence="2">The sequence shown here is derived from an EMBL/GenBank/DDBJ whole genome shotgun (WGS) entry which is preliminary data.</text>
</comment>
<keyword evidence="1" id="KW-1133">Transmembrane helix</keyword>
<evidence type="ECO:0000313" key="2">
    <source>
        <dbReference type="EMBL" id="OYP56210.1"/>
    </source>
</evidence>
<keyword evidence="1" id="KW-0812">Transmembrane</keyword>
<accession>A0ABX4EIW4</accession>
<evidence type="ECO:0000313" key="3">
    <source>
        <dbReference type="Proteomes" id="UP000216189"/>
    </source>
</evidence>
<dbReference type="Proteomes" id="UP000216189">
    <property type="component" value="Unassembled WGS sequence"/>
</dbReference>
<sequence length="157" mass="18352">MKSMDDYKRQQILQSTSYKMLERIAIYMDTYHLDPIIGLIPGIGDLISAILAIPFIYYSLFTLKSIPLTLAIINNILLDIFLGLIPMWIGDFIDIFNLSFKRNIQLILGYINDDPIIIRRIRKKVILLFITMIILGILIIFMLRLTVVFIQWIIKFL</sequence>
<keyword evidence="3" id="KW-1185">Reference proteome</keyword>
<keyword evidence="1" id="KW-0472">Membrane</keyword>
<dbReference type="Pfam" id="PF13430">
    <property type="entry name" value="DUF4112"/>
    <property type="match status" value="1"/>
</dbReference>
<gene>
    <name evidence="2" type="ORF">CIK91_04170</name>
</gene>
<proteinExistence type="predicted"/>
<feature type="transmembrane region" description="Helical" evidence="1">
    <location>
        <begin position="36"/>
        <end position="60"/>
    </location>
</feature>
<dbReference type="EMBL" id="NPJF01000024">
    <property type="protein sequence ID" value="OYP56210.1"/>
    <property type="molecule type" value="Genomic_DNA"/>
</dbReference>
<reference evidence="2 3" key="1">
    <citation type="submission" date="2017-08" db="EMBL/GenBank/DDBJ databases">
        <title>Comparative genomics of non-oral Prevotella species.</title>
        <authorList>
            <person name="Accetto T."/>
            <person name="Nograsek B."/>
            <person name="Avgustin G."/>
        </authorList>
    </citation>
    <scope>NUCLEOTIDE SEQUENCE [LARGE SCALE GENOMIC DNA]</scope>
    <source>
        <strain evidence="2 3">TC1-1</strain>
    </source>
</reference>
<feature type="transmembrane region" description="Helical" evidence="1">
    <location>
        <begin position="66"/>
        <end position="89"/>
    </location>
</feature>